<dbReference type="NCBIfam" id="TIGR02665">
    <property type="entry name" value="molyb_mobA"/>
    <property type="match status" value="1"/>
</dbReference>
<evidence type="ECO:0000259" key="9">
    <source>
        <dbReference type="Pfam" id="PF12804"/>
    </source>
</evidence>
<evidence type="ECO:0000256" key="3">
    <source>
        <dbReference type="ARBA" id="ARBA00022723"/>
    </source>
</evidence>
<dbReference type="PANTHER" id="PTHR19136:SF81">
    <property type="entry name" value="MOLYBDENUM COFACTOR GUANYLYLTRANSFERASE"/>
    <property type="match status" value="1"/>
</dbReference>
<keyword evidence="6 8" id="KW-0342">GTP-binding</keyword>
<dbReference type="InterPro" id="IPR025877">
    <property type="entry name" value="MobA-like_NTP_Trfase"/>
</dbReference>
<accession>A0A839EEW8</accession>
<feature type="binding site" evidence="8">
    <location>
        <begin position="8"/>
        <end position="10"/>
    </location>
    <ligand>
        <name>GTP</name>
        <dbReference type="ChEBI" id="CHEBI:37565"/>
    </ligand>
</feature>
<comment type="subunit">
    <text evidence="8">Monomer.</text>
</comment>
<evidence type="ECO:0000256" key="4">
    <source>
        <dbReference type="ARBA" id="ARBA00022741"/>
    </source>
</evidence>
<gene>
    <name evidence="8" type="primary">mobA</name>
    <name evidence="10" type="ORF">FHW16_002213</name>
</gene>
<dbReference type="Pfam" id="PF12804">
    <property type="entry name" value="NTP_transf_3"/>
    <property type="match status" value="1"/>
</dbReference>
<comment type="catalytic activity">
    <reaction evidence="8">
        <text>Mo-molybdopterin + GTP + H(+) = Mo-molybdopterin guanine dinucleotide + diphosphate</text>
        <dbReference type="Rhea" id="RHEA:34243"/>
        <dbReference type="ChEBI" id="CHEBI:15378"/>
        <dbReference type="ChEBI" id="CHEBI:33019"/>
        <dbReference type="ChEBI" id="CHEBI:37565"/>
        <dbReference type="ChEBI" id="CHEBI:71302"/>
        <dbReference type="ChEBI" id="CHEBI:71310"/>
        <dbReference type="EC" id="2.7.7.77"/>
    </reaction>
</comment>
<evidence type="ECO:0000256" key="7">
    <source>
        <dbReference type="ARBA" id="ARBA00023150"/>
    </source>
</evidence>
<comment type="domain">
    <text evidence="8">The N-terminal domain determines nucleotide recognition and specific binding, while the C-terminal domain determines the specific binding to the target protein.</text>
</comment>
<evidence type="ECO:0000313" key="11">
    <source>
        <dbReference type="Proteomes" id="UP000549052"/>
    </source>
</evidence>
<feature type="binding site" evidence="8">
    <location>
        <position position="102"/>
    </location>
    <ligand>
        <name>Mg(2+)</name>
        <dbReference type="ChEBI" id="CHEBI:18420"/>
    </ligand>
</feature>
<feature type="binding site" evidence="8">
    <location>
        <position position="21"/>
    </location>
    <ligand>
        <name>GTP</name>
        <dbReference type="ChEBI" id="CHEBI:37565"/>
    </ligand>
</feature>
<sequence>MRIAGIILAGGRSSRMDGHDKALLPFGKARLIDFIVERLSSQLETMAINSNGDTAAFANLERPVIADSVSGFAGPLAGIIAGMQWAADAAVPFTHILTVATDTPFFPRDLVTRLGGAITGAPDHIAVAVSDAIWHPVFGLWPVAMRHDLQQWMHDPQNRRVRTWIESHPHHAVDFPLIETQAGAAFDPFFNINRPDDLALARSMITKLQNREPSP</sequence>
<comment type="caution">
    <text evidence="10">The sequence shown here is derived from an EMBL/GenBank/DDBJ whole genome shotgun (WGS) entry which is preliminary data.</text>
</comment>
<dbReference type="Gene3D" id="3.90.550.10">
    <property type="entry name" value="Spore Coat Polysaccharide Biosynthesis Protein SpsA, Chain A"/>
    <property type="match status" value="1"/>
</dbReference>
<dbReference type="GO" id="GO:0061603">
    <property type="term" value="F:molybdenum cofactor guanylyltransferase activity"/>
    <property type="evidence" value="ECO:0007669"/>
    <property type="project" value="UniProtKB-EC"/>
</dbReference>
<dbReference type="EC" id="2.7.7.77" evidence="8"/>
<dbReference type="Proteomes" id="UP000549052">
    <property type="component" value="Unassembled WGS sequence"/>
</dbReference>
<protein>
    <recommendedName>
        <fullName evidence="8">Molybdenum cofactor guanylyltransferase</fullName>
        <shortName evidence="8">MoCo guanylyltransferase</shortName>
        <ecNumber evidence="8">2.7.7.77</ecNumber>
    </recommendedName>
    <alternativeName>
        <fullName evidence="8">GTP:molybdopterin guanylyltransferase</fullName>
    </alternativeName>
    <alternativeName>
        <fullName evidence="8">Mo-MPT guanylyltransferase</fullName>
    </alternativeName>
    <alternativeName>
        <fullName evidence="8">Molybdopterin guanylyltransferase</fullName>
    </alternativeName>
    <alternativeName>
        <fullName evidence="8">Molybdopterin-guanine dinucleotide synthase</fullName>
        <shortName evidence="8">MGD synthase</shortName>
    </alternativeName>
</protein>
<comment type="subcellular location">
    <subcellularLocation>
        <location evidence="8">Cytoplasm</location>
    </subcellularLocation>
</comment>
<keyword evidence="10" id="KW-0548">Nucleotidyltransferase</keyword>
<dbReference type="SUPFAM" id="SSF53448">
    <property type="entry name" value="Nucleotide-diphospho-sugar transferases"/>
    <property type="match status" value="1"/>
</dbReference>
<evidence type="ECO:0000313" key="10">
    <source>
        <dbReference type="EMBL" id="MBA8878501.1"/>
    </source>
</evidence>
<keyword evidence="5 8" id="KW-0460">Magnesium</keyword>
<keyword evidence="11" id="KW-1185">Reference proteome</keyword>
<dbReference type="GO" id="GO:0046872">
    <property type="term" value="F:metal ion binding"/>
    <property type="evidence" value="ECO:0007669"/>
    <property type="project" value="UniProtKB-KW"/>
</dbReference>
<keyword evidence="2 8" id="KW-0808">Transferase</keyword>
<dbReference type="EMBL" id="JACGXN010000002">
    <property type="protein sequence ID" value="MBA8878501.1"/>
    <property type="molecule type" value="Genomic_DNA"/>
</dbReference>
<reference evidence="10 11" key="1">
    <citation type="submission" date="2020-07" db="EMBL/GenBank/DDBJ databases">
        <title>Genomic Encyclopedia of Type Strains, Phase IV (KMG-V): Genome sequencing to study the core and pangenomes of soil and plant-associated prokaryotes.</title>
        <authorList>
            <person name="Whitman W."/>
        </authorList>
    </citation>
    <scope>NUCLEOTIDE SEQUENCE [LARGE SCALE GENOMIC DNA]</scope>
    <source>
        <strain evidence="10 11">AN3</strain>
    </source>
</reference>
<name>A0A839EEW8_9HYPH</name>
<keyword evidence="4 8" id="KW-0547">Nucleotide-binding</keyword>
<dbReference type="RefSeq" id="WP_348643874.1">
    <property type="nucleotide sequence ID" value="NZ_JACGXN010000002.1"/>
</dbReference>
<keyword evidence="1 8" id="KW-0963">Cytoplasm</keyword>
<dbReference type="GO" id="GO:0005737">
    <property type="term" value="C:cytoplasm"/>
    <property type="evidence" value="ECO:0007669"/>
    <property type="project" value="UniProtKB-SubCell"/>
</dbReference>
<feature type="domain" description="MobA-like NTP transferase" evidence="9">
    <location>
        <begin position="5"/>
        <end position="168"/>
    </location>
</feature>
<feature type="binding site" evidence="8">
    <location>
        <position position="49"/>
    </location>
    <ligand>
        <name>GTP</name>
        <dbReference type="ChEBI" id="CHEBI:37565"/>
    </ligand>
</feature>
<dbReference type="HAMAP" id="MF_00316">
    <property type="entry name" value="MobA"/>
    <property type="match status" value="1"/>
</dbReference>
<keyword evidence="3 8" id="KW-0479">Metal-binding</keyword>
<evidence type="ECO:0000256" key="1">
    <source>
        <dbReference type="ARBA" id="ARBA00022490"/>
    </source>
</evidence>
<dbReference type="PANTHER" id="PTHR19136">
    <property type="entry name" value="MOLYBDENUM COFACTOR GUANYLYLTRANSFERASE"/>
    <property type="match status" value="1"/>
</dbReference>
<feature type="binding site" evidence="8">
    <location>
        <position position="102"/>
    </location>
    <ligand>
        <name>GTP</name>
        <dbReference type="ChEBI" id="CHEBI:37565"/>
    </ligand>
</feature>
<evidence type="ECO:0000256" key="5">
    <source>
        <dbReference type="ARBA" id="ARBA00022842"/>
    </source>
</evidence>
<keyword evidence="7 8" id="KW-0501">Molybdenum cofactor biosynthesis</keyword>
<organism evidence="10 11">
    <name type="scientific">Phyllobacterium myrsinacearum</name>
    <dbReference type="NCBI Taxonomy" id="28101"/>
    <lineage>
        <taxon>Bacteria</taxon>
        <taxon>Pseudomonadati</taxon>
        <taxon>Pseudomonadota</taxon>
        <taxon>Alphaproteobacteria</taxon>
        <taxon>Hyphomicrobiales</taxon>
        <taxon>Phyllobacteriaceae</taxon>
        <taxon>Phyllobacterium</taxon>
    </lineage>
</organism>
<evidence type="ECO:0000256" key="8">
    <source>
        <dbReference type="HAMAP-Rule" id="MF_00316"/>
    </source>
</evidence>
<evidence type="ECO:0000256" key="6">
    <source>
        <dbReference type="ARBA" id="ARBA00023134"/>
    </source>
</evidence>
<dbReference type="InterPro" id="IPR013482">
    <property type="entry name" value="Molybde_CF_guanTrfase"/>
</dbReference>
<comment type="cofactor">
    <cofactor evidence="8">
        <name>Mg(2+)</name>
        <dbReference type="ChEBI" id="CHEBI:18420"/>
    </cofactor>
</comment>
<comment type="similarity">
    <text evidence="8">Belongs to the MobA family.</text>
</comment>
<dbReference type="GO" id="GO:0005525">
    <property type="term" value="F:GTP binding"/>
    <property type="evidence" value="ECO:0007669"/>
    <property type="project" value="UniProtKB-UniRule"/>
</dbReference>
<proteinExistence type="inferred from homology"/>
<dbReference type="GO" id="GO:1902758">
    <property type="term" value="P:bis(molybdopterin guanine dinucleotide)molybdenum biosynthetic process"/>
    <property type="evidence" value="ECO:0007669"/>
    <property type="project" value="TreeGrafter"/>
</dbReference>
<feature type="binding site" evidence="8">
    <location>
        <position position="67"/>
    </location>
    <ligand>
        <name>GTP</name>
        <dbReference type="ChEBI" id="CHEBI:37565"/>
    </ligand>
</feature>
<comment type="function">
    <text evidence="8">Transfers a GMP moiety from GTP to Mo-molybdopterin (Mo-MPT) cofactor (Moco or molybdenum cofactor) to form Mo-molybdopterin guanine dinucleotide (Mo-MGD) cofactor.</text>
</comment>
<dbReference type="AlphaFoldDB" id="A0A839EEW8"/>
<dbReference type="InterPro" id="IPR029044">
    <property type="entry name" value="Nucleotide-diphossugar_trans"/>
</dbReference>
<dbReference type="CDD" id="cd02503">
    <property type="entry name" value="MobA"/>
    <property type="match status" value="1"/>
</dbReference>
<evidence type="ECO:0000256" key="2">
    <source>
        <dbReference type="ARBA" id="ARBA00022679"/>
    </source>
</evidence>